<organism evidence="2 3">
    <name type="scientific">Chamaesiphon polymorphus CCALA 037</name>
    <dbReference type="NCBI Taxonomy" id="2107692"/>
    <lineage>
        <taxon>Bacteria</taxon>
        <taxon>Bacillati</taxon>
        <taxon>Cyanobacteriota</taxon>
        <taxon>Cyanophyceae</taxon>
        <taxon>Gomontiellales</taxon>
        <taxon>Chamaesiphonaceae</taxon>
        <taxon>Chamaesiphon</taxon>
    </lineage>
</organism>
<feature type="region of interest" description="Disordered" evidence="1">
    <location>
        <begin position="290"/>
        <end position="316"/>
    </location>
</feature>
<feature type="compositionally biased region" description="Low complexity" evidence="1">
    <location>
        <begin position="252"/>
        <end position="265"/>
    </location>
</feature>
<sequence length="342" mass="38470">MISSEEFQQKLQAGRLHEALALVVRDTTLLHRGFAHELDVTTRLTQELANSESSDREYLRTKINLLTGDIHNEVGKDVVTNSSNYLKLQKLHIDQIVASHRIVQGYLDRFKAILTVLAPSIHNAASQEHHPSPILQAEWMDTDTLVARLHEATAASPIDRQDRPIGSIVSKAAKFSDEELSELAASCDATRVPWQPLTAPRIAMQRNPQTDRIGSLVEDLEHMDDEIDLSIDEDGAVWEEWVEDEDFMSESSSIESRSIDLSSASPAITLPDRQEPALDPRQLHPIELKPTLPRIPKRAAAPSAQWDKFEPEYLSPSDCQPLKIDRLDAERIDKLLSLDNYT</sequence>
<gene>
    <name evidence="2" type="ORF">C7B77_27570</name>
</gene>
<feature type="region of interest" description="Disordered" evidence="1">
    <location>
        <begin position="252"/>
        <end position="277"/>
    </location>
</feature>
<reference evidence="2 3" key="1">
    <citation type="submission" date="2018-03" db="EMBL/GenBank/DDBJ databases">
        <title>The ancient ancestry and fast evolution of plastids.</title>
        <authorList>
            <person name="Moore K.R."/>
            <person name="Magnabosco C."/>
            <person name="Momper L."/>
            <person name="Gold D.A."/>
            <person name="Bosak T."/>
            <person name="Fournier G.P."/>
        </authorList>
    </citation>
    <scope>NUCLEOTIDE SEQUENCE [LARGE SCALE GENOMIC DNA]</scope>
    <source>
        <strain evidence="2 3">CCALA 037</strain>
    </source>
</reference>
<proteinExistence type="predicted"/>
<dbReference type="Proteomes" id="UP000238937">
    <property type="component" value="Unassembled WGS sequence"/>
</dbReference>
<name>A0A2T1F8D2_9CYAN</name>
<dbReference type="EMBL" id="PVWO01000638">
    <property type="protein sequence ID" value="PSB41253.1"/>
    <property type="molecule type" value="Genomic_DNA"/>
</dbReference>
<accession>A0A2T1F8D2</accession>
<evidence type="ECO:0000313" key="3">
    <source>
        <dbReference type="Proteomes" id="UP000238937"/>
    </source>
</evidence>
<comment type="caution">
    <text evidence="2">The sequence shown here is derived from an EMBL/GenBank/DDBJ whole genome shotgun (WGS) entry which is preliminary data.</text>
</comment>
<evidence type="ECO:0000256" key="1">
    <source>
        <dbReference type="SAM" id="MobiDB-lite"/>
    </source>
</evidence>
<keyword evidence="3" id="KW-1185">Reference proteome</keyword>
<dbReference type="OrthoDB" id="463174at2"/>
<dbReference type="RefSeq" id="WP_106312601.1">
    <property type="nucleotide sequence ID" value="NZ_PVWO01000638.1"/>
</dbReference>
<evidence type="ECO:0000313" key="2">
    <source>
        <dbReference type="EMBL" id="PSB41253.1"/>
    </source>
</evidence>
<protein>
    <submittedName>
        <fullName evidence="2">Uncharacterized protein</fullName>
    </submittedName>
</protein>
<dbReference type="AlphaFoldDB" id="A0A2T1F8D2"/>